<dbReference type="Gene3D" id="2.40.30.10">
    <property type="entry name" value="Translation factors"/>
    <property type="match status" value="1"/>
</dbReference>
<dbReference type="PANTHER" id="PTHR11972">
    <property type="entry name" value="NADPH OXIDASE"/>
    <property type="match status" value="1"/>
</dbReference>
<proteinExistence type="predicted"/>
<dbReference type="InterPro" id="IPR017927">
    <property type="entry name" value="FAD-bd_FR_type"/>
</dbReference>
<evidence type="ECO:0000256" key="2">
    <source>
        <dbReference type="SAM" id="Phobius"/>
    </source>
</evidence>
<feature type="transmembrane region" description="Helical" evidence="2">
    <location>
        <begin position="111"/>
        <end position="130"/>
    </location>
</feature>
<dbReference type="InterPro" id="IPR050369">
    <property type="entry name" value="RBOH/FRE"/>
</dbReference>
<feature type="transmembrane region" description="Helical" evidence="2">
    <location>
        <begin position="41"/>
        <end position="59"/>
    </location>
</feature>
<name>A0ABU8SLW9_9LACO</name>
<evidence type="ECO:0000256" key="1">
    <source>
        <dbReference type="ARBA" id="ARBA00023002"/>
    </source>
</evidence>
<dbReference type="EMBL" id="JAWMWH010000003">
    <property type="protein sequence ID" value="MEJ6400874.1"/>
    <property type="molecule type" value="Genomic_DNA"/>
</dbReference>
<feature type="transmembrane region" description="Helical" evidence="2">
    <location>
        <begin position="179"/>
        <end position="202"/>
    </location>
</feature>
<evidence type="ECO:0000313" key="4">
    <source>
        <dbReference type="EMBL" id="MEJ6400874.1"/>
    </source>
</evidence>
<organism evidence="4 5">
    <name type="scientific">Nicoliella lavandulae</name>
    <dbReference type="NCBI Taxonomy" id="3082954"/>
    <lineage>
        <taxon>Bacteria</taxon>
        <taxon>Bacillati</taxon>
        <taxon>Bacillota</taxon>
        <taxon>Bacilli</taxon>
        <taxon>Lactobacillales</taxon>
        <taxon>Lactobacillaceae</taxon>
        <taxon>Nicoliella</taxon>
    </lineage>
</organism>
<comment type="caution">
    <text evidence="4">The sequence shown here is derived from an EMBL/GenBank/DDBJ whole genome shotgun (WGS) entry which is preliminary data.</text>
</comment>
<dbReference type="PANTHER" id="PTHR11972:SF69">
    <property type="entry name" value="FERRIC REDUCTION OXIDASE 6-RELATED"/>
    <property type="match status" value="1"/>
</dbReference>
<sequence>MLTNNRYLLGLSWLVAIFLIPFPFVQTLSAGLPPIYNGTKTMILFGTIAYSWMLLAMYISTRPKWSDRLIGLPNAYMIHGIVSLAVIVLAYLHKSNLHSSGLIKLTGDWAIYLFIGLALYSMIFMAGWLTSRVPFLMWIKRSLEHVFKHEVSVILHRLNVVATGLVFIHVLLIPYIRQIVPFTILFVGASLFVFGSYAFTFIHKQIISATLIDNQEVKPNVRQLTLRLKKHLAIYPGDFVFISFPEVRFMKEPHPFSIVNAPSDKNELVLAIRGDGDFTQSLARIPNDAKVVINGGFGMYQSVINENHPNPSVDYCRGTRDRTIIVNC</sequence>
<keyword evidence="2" id="KW-1133">Transmembrane helix</keyword>
<keyword evidence="2" id="KW-0812">Transmembrane</keyword>
<dbReference type="PROSITE" id="PS51384">
    <property type="entry name" value="FAD_FR"/>
    <property type="match status" value="1"/>
</dbReference>
<dbReference type="Proteomes" id="UP001370590">
    <property type="component" value="Unassembled WGS sequence"/>
</dbReference>
<evidence type="ECO:0000313" key="5">
    <source>
        <dbReference type="Proteomes" id="UP001370590"/>
    </source>
</evidence>
<accession>A0ABU8SLW9</accession>
<gene>
    <name evidence="4" type="ORF">R4146_06920</name>
</gene>
<feature type="transmembrane region" description="Helical" evidence="2">
    <location>
        <begin position="71"/>
        <end position="91"/>
    </location>
</feature>
<feature type="transmembrane region" description="Helical" evidence="2">
    <location>
        <begin position="151"/>
        <end position="173"/>
    </location>
</feature>
<dbReference type="RefSeq" id="WP_339960729.1">
    <property type="nucleotide sequence ID" value="NZ_JAWMWH010000003.1"/>
</dbReference>
<evidence type="ECO:0000259" key="3">
    <source>
        <dbReference type="PROSITE" id="PS51384"/>
    </source>
</evidence>
<keyword evidence="2" id="KW-0472">Membrane</keyword>
<feature type="domain" description="FAD-binding FR-type" evidence="3">
    <location>
        <begin position="204"/>
        <end position="303"/>
    </location>
</feature>
<dbReference type="SUPFAM" id="SSF63380">
    <property type="entry name" value="Riboflavin synthase domain-like"/>
    <property type="match status" value="1"/>
</dbReference>
<dbReference type="InterPro" id="IPR013112">
    <property type="entry name" value="FAD-bd_8"/>
</dbReference>
<reference evidence="4 5" key="1">
    <citation type="submission" date="2023-10" db="EMBL/GenBank/DDBJ databases">
        <title>Nicoliella lavandulae sp. nov. isolated from Lavandula angustifolia flowers.</title>
        <authorList>
            <person name="Alcantara C."/>
            <person name="Zuniga M."/>
            <person name="Landete J.M."/>
            <person name="Monedero V."/>
        </authorList>
    </citation>
    <scope>NUCLEOTIDE SEQUENCE [LARGE SCALE GENOMIC DNA]</scope>
    <source>
        <strain evidence="4 5">Es01</strain>
    </source>
</reference>
<keyword evidence="5" id="KW-1185">Reference proteome</keyword>
<keyword evidence="1" id="KW-0560">Oxidoreductase</keyword>
<protein>
    <submittedName>
        <fullName evidence="4">FAD-binding oxidoreductase</fullName>
    </submittedName>
</protein>
<dbReference type="InterPro" id="IPR017938">
    <property type="entry name" value="Riboflavin_synthase-like_b-brl"/>
</dbReference>
<dbReference type="Pfam" id="PF08022">
    <property type="entry name" value="FAD_binding_8"/>
    <property type="match status" value="1"/>
</dbReference>